<evidence type="ECO:0000256" key="7">
    <source>
        <dbReference type="PIRNR" id="PIRNR002744"/>
    </source>
</evidence>
<sequence>MSAAIPGSSLNADQPKATSTHQPDLEARPAEEGQTHSSSLPIASWDSSHSFSLKDTDETEAELDERVLQSQPTWSRRLLAFLAKYKLELQGIEPVPLALRQDRKWLKVVGLWFSASFNLLLLSTGSIIPFYAISHMAALIAIPLWVALFSIIPAYICTFGPLTGLRTMVFTRYTFGKYGTILICILNAATGIGYSILNAITGGQTLSAVSPNGSLTPTVGIVVICIISLVISFMGIRILGPIEGWVWAPILVCFIILTAFAGTGPDGLHLVPSDPANPTTARGVLGIGALAAGLVVTYASISMDYSLSLRPTLNRPLFGFLCWLSFLISIAMPLMLGASIAYSAQDIPAWSEALETSFGTLVNLIYSSHAGGFGRFLTVLLSLSVLSNLTPTFYSFGLTLQTGLPFRGISLVPRPAWPILGFALTLPLAIVGATHFAATLTNFLALIGYWASFYSGVILFDHILLRRCDYGSYDPQAWNDWGRLPWGAAAITACICSLGVIIPSMDQIYFTGPIAQKVGDLGFELGILTTGLVYVPLRLLERHLSGR</sequence>
<reference evidence="10" key="1">
    <citation type="submission" date="2016-04" db="EMBL/GenBank/DDBJ databases">
        <authorList>
            <person name="Nguyen H.D."/>
            <person name="Samba Siva P."/>
            <person name="Cullis J."/>
            <person name="Levesque C.A."/>
            <person name="Hambleton S."/>
        </authorList>
    </citation>
    <scope>NUCLEOTIDE SEQUENCE</scope>
    <source>
        <strain evidence="10">DAOMC 236416</strain>
    </source>
</reference>
<evidence type="ECO:0000256" key="3">
    <source>
        <dbReference type="ARBA" id="ARBA00022448"/>
    </source>
</evidence>
<feature type="transmembrane region" description="Helical" evidence="9">
    <location>
        <begin position="376"/>
        <end position="396"/>
    </location>
</feature>
<feature type="transmembrane region" description="Helical" evidence="9">
    <location>
        <begin position="522"/>
        <end position="540"/>
    </location>
</feature>
<evidence type="ECO:0000313" key="10">
    <source>
        <dbReference type="EMBL" id="KAE8258230.1"/>
    </source>
</evidence>
<dbReference type="PIRSF" id="PIRSF002744">
    <property type="entry name" value="Pur-cyt_permease"/>
    <property type="match status" value="1"/>
</dbReference>
<dbReference type="EMBL" id="LWDF02000078">
    <property type="protein sequence ID" value="KAE8258230.1"/>
    <property type="molecule type" value="Genomic_DNA"/>
</dbReference>
<feature type="transmembrane region" description="Helical" evidence="9">
    <location>
        <begin position="484"/>
        <end position="502"/>
    </location>
</feature>
<feature type="transmembrane region" description="Helical" evidence="9">
    <location>
        <begin position="417"/>
        <end position="437"/>
    </location>
</feature>
<dbReference type="GO" id="GO:0005886">
    <property type="term" value="C:plasma membrane"/>
    <property type="evidence" value="ECO:0007669"/>
    <property type="project" value="TreeGrafter"/>
</dbReference>
<evidence type="ECO:0000256" key="8">
    <source>
        <dbReference type="SAM" id="MobiDB-lite"/>
    </source>
</evidence>
<keyword evidence="4 9" id="KW-0812">Transmembrane</keyword>
<evidence type="ECO:0000256" key="6">
    <source>
        <dbReference type="ARBA" id="ARBA00023136"/>
    </source>
</evidence>
<feature type="transmembrane region" description="Helical" evidence="9">
    <location>
        <begin position="137"/>
        <end position="157"/>
    </location>
</feature>
<comment type="subcellular location">
    <subcellularLocation>
        <location evidence="1">Membrane</location>
        <topology evidence="1">Multi-pass membrane protein</topology>
    </subcellularLocation>
</comment>
<keyword evidence="11" id="KW-1185">Reference proteome</keyword>
<organism evidence="10 11">
    <name type="scientific">Tilletia indica</name>
    <dbReference type="NCBI Taxonomy" id="43049"/>
    <lineage>
        <taxon>Eukaryota</taxon>
        <taxon>Fungi</taxon>
        <taxon>Dikarya</taxon>
        <taxon>Basidiomycota</taxon>
        <taxon>Ustilaginomycotina</taxon>
        <taxon>Exobasidiomycetes</taxon>
        <taxon>Tilletiales</taxon>
        <taxon>Tilletiaceae</taxon>
        <taxon>Tilletia</taxon>
    </lineage>
</organism>
<evidence type="ECO:0008006" key="12">
    <source>
        <dbReference type="Google" id="ProtNLM"/>
    </source>
</evidence>
<feature type="transmembrane region" description="Helical" evidence="9">
    <location>
        <begin position="246"/>
        <end position="264"/>
    </location>
</feature>
<keyword evidence="5 9" id="KW-1133">Transmembrane helix</keyword>
<reference evidence="10" key="2">
    <citation type="journal article" date="2019" name="IMA Fungus">
        <title>Genome sequencing and comparison of five Tilletia species to identify candidate genes for the detection of regulated species infecting wheat.</title>
        <authorList>
            <person name="Nguyen H.D.T."/>
            <person name="Sultana T."/>
            <person name="Kesanakurti P."/>
            <person name="Hambleton S."/>
        </authorList>
    </citation>
    <scope>NUCLEOTIDE SEQUENCE</scope>
    <source>
        <strain evidence="10">DAOMC 236416</strain>
    </source>
</reference>
<evidence type="ECO:0000256" key="5">
    <source>
        <dbReference type="ARBA" id="ARBA00022989"/>
    </source>
</evidence>
<comment type="caution">
    <text evidence="10">The sequence shown here is derived from an EMBL/GenBank/DDBJ whole genome shotgun (WGS) entry which is preliminary data.</text>
</comment>
<comment type="similarity">
    <text evidence="2 7">Belongs to the purine-cytosine permease (2.A.39) family.</text>
</comment>
<feature type="transmembrane region" description="Helical" evidence="9">
    <location>
        <begin position="317"/>
        <end position="342"/>
    </location>
</feature>
<dbReference type="AlphaFoldDB" id="A0A177TM92"/>
<dbReference type="InterPro" id="IPR001248">
    <property type="entry name" value="Pur-cyt_permease"/>
</dbReference>
<gene>
    <name evidence="10" type="ORF">A4X13_0g1817</name>
</gene>
<evidence type="ECO:0000256" key="9">
    <source>
        <dbReference type="SAM" id="Phobius"/>
    </source>
</evidence>
<feature type="transmembrane region" description="Helical" evidence="9">
    <location>
        <begin position="109"/>
        <end position="131"/>
    </location>
</feature>
<evidence type="ECO:0000256" key="4">
    <source>
        <dbReference type="ARBA" id="ARBA00022692"/>
    </source>
</evidence>
<evidence type="ECO:0000313" key="11">
    <source>
        <dbReference type="Proteomes" id="UP000077521"/>
    </source>
</evidence>
<feature type="transmembrane region" description="Helical" evidence="9">
    <location>
        <begin position="178"/>
        <end position="197"/>
    </location>
</feature>
<feature type="compositionally biased region" description="Basic and acidic residues" evidence="8">
    <location>
        <begin position="23"/>
        <end position="34"/>
    </location>
</feature>
<feature type="transmembrane region" description="Helical" evidence="9">
    <location>
        <begin position="217"/>
        <end position="239"/>
    </location>
</feature>
<evidence type="ECO:0000256" key="2">
    <source>
        <dbReference type="ARBA" id="ARBA00008974"/>
    </source>
</evidence>
<feature type="region of interest" description="Disordered" evidence="8">
    <location>
        <begin position="1"/>
        <end position="44"/>
    </location>
</feature>
<dbReference type="Proteomes" id="UP000077521">
    <property type="component" value="Unassembled WGS sequence"/>
</dbReference>
<name>A0A177TM92_9BASI</name>
<dbReference type="PANTHER" id="PTHR31806:SF5">
    <property type="entry name" value="PURINE-CYTOSINE PERMEASE FCY21"/>
    <property type="match status" value="1"/>
</dbReference>
<keyword evidence="3 7" id="KW-0813">Transport</keyword>
<feature type="transmembrane region" description="Helical" evidence="9">
    <location>
        <begin position="443"/>
        <end position="464"/>
    </location>
</feature>
<feature type="compositionally biased region" description="Polar residues" evidence="8">
    <location>
        <begin position="8"/>
        <end position="22"/>
    </location>
</feature>
<evidence type="ECO:0000256" key="1">
    <source>
        <dbReference type="ARBA" id="ARBA00004141"/>
    </source>
</evidence>
<proteinExistence type="inferred from homology"/>
<dbReference type="Gene3D" id="1.10.4160.10">
    <property type="entry name" value="Hydantoin permease"/>
    <property type="match status" value="1"/>
</dbReference>
<dbReference type="Pfam" id="PF02133">
    <property type="entry name" value="Transp_cyt_pur"/>
    <property type="match status" value="1"/>
</dbReference>
<dbReference type="PANTHER" id="PTHR31806">
    <property type="entry name" value="PURINE-CYTOSINE PERMEASE FCY2-RELATED"/>
    <property type="match status" value="1"/>
</dbReference>
<keyword evidence="6 7" id="KW-0472">Membrane</keyword>
<feature type="transmembrane region" description="Helical" evidence="9">
    <location>
        <begin position="284"/>
        <end position="305"/>
    </location>
</feature>
<feature type="compositionally biased region" description="Polar residues" evidence="8">
    <location>
        <begin position="35"/>
        <end position="44"/>
    </location>
</feature>
<dbReference type="GO" id="GO:0022857">
    <property type="term" value="F:transmembrane transporter activity"/>
    <property type="evidence" value="ECO:0007669"/>
    <property type="project" value="InterPro"/>
</dbReference>
<accession>A0A177TM92</accession>
<dbReference type="InterPro" id="IPR026030">
    <property type="entry name" value="Pur-cyt_permease_Fcy2/21/22"/>
</dbReference>
<protein>
    <recommendedName>
        <fullName evidence="12">Purine-cytosine permease</fullName>
    </recommendedName>
</protein>